<keyword evidence="1" id="KW-0479">Metal-binding</keyword>
<dbReference type="GO" id="GO:1901909">
    <property type="term" value="P:diadenosine hexaphosphate catabolic process"/>
    <property type="evidence" value="ECO:0007669"/>
    <property type="project" value="TreeGrafter"/>
</dbReference>
<gene>
    <name evidence="3" type="ORF">H920_15475</name>
</gene>
<organism evidence="3 4">
    <name type="scientific">Fukomys damarensis</name>
    <name type="common">Damaraland mole rat</name>
    <name type="synonym">Cryptomys damarensis</name>
    <dbReference type="NCBI Taxonomy" id="885580"/>
    <lineage>
        <taxon>Eukaryota</taxon>
        <taxon>Metazoa</taxon>
        <taxon>Chordata</taxon>
        <taxon>Craniata</taxon>
        <taxon>Vertebrata</taxon>
        <taxon>Euteleostomi</taxon>
        <taxon>Mammalia</taxon>
        <taxon>Eutheria</taxon>
        <taxon>Euarchontoglires</taxon>
        <taxon>Glires</taxon>
        <taxon>Rodentia</taxon>
        <taxon>Hystricomorpha</taxon>
        <taxon>Bathyergidae</taxon>
        <taxon>Fukomys</taxon>
    </lineage>
</organism>
<dbReference type="GO" id="GO:0005737">
    <property type="term" value="C:cytoplasm"/>
    <property type="evidence" value="ECO:0007669"/>
    <property type="project" value="TreeGrafter"/>
</dbReference>
<proteinExistence type="predicted"/>
<keyword evidence="4" id="KW-1185">Reference proteome</keyword>
<dbReference type="PANTHER" id="PTHR12629:SF5">
    <property type="entry name" value="DIPHOSPHOINOSITOL POLYPHOSPHATE PHOSPHOHYDROLASE 1"/>
    <property type="match status" value="1"/>
</dbReference>
<evidence type="ECO:0000256" key="1">
    <source>
        <dbReference type="ARBA" id="ARBA00022723"/>
    </source>
</evidence>
<dbReference type="GO" id="GO:0008486">
    <property type="term" value="F:diphosphoinositol-polyphosphate diphosphatase activity"/>
    <property type="evidence" value="ECO:0007669"/>
    <property type="project" value="TreeGrafter"/>
</dbReference>
<dbReference type="GO" id="GO:0000298">
    <property type="term" value="F:endopolyphosphatase activity"/>
    <property type="evidence" value="ECO:0007669"/>
    <property type="project" value="TreeGrafter"/>
</dbReference>
<dbReference type="GO" id="GO:1901907">
    <property type="term" value="P:diadenosine pentaphosphate catabolic process"/>
    <property type="evidence" value="ECO:0007669"/>
    <property type="project" value="TreeGrafter"/>
</dbReference>
<sequence length="296" mass="32465">MTTGHPRTAVLSLDAALRAAPAPPPLPSRLSFCVAPTLSAVHIGWGVCVLHERINEAVNSKSHFLRSFFGPSWWPPSGELWTGRSLPEPAVPSLAVAPQGLSPLKLYLDSHFLFKRLLGRLNNITRSAGVKGTLGRLVGVFENQERKHRTYVYVLIVTEVLEDWEDSVNIAGSWCHWCRGLGARWRCRACVNEPSAAMLAPVLGLERDRGSDVALATRVLSFHAALSAPHGIISEVSGRKREWFKIEEAVKVLQCHKPVQASYFETLRQGYSANNGTPLVAATYSVSPQSSMPGIR</sequence>
<evidence type="ECO:0000313" key="4">
    <source>
        <dbReference type="Proteomes" id="UP000028990"/>
    </source>
</evidence>
<dbReference type="eggNOG" id="KOG2839">
    <property type="taxonomic scope" value="Eukaryota"/>
</dbReference>
<dbReference type="PANTHER" id="PTHR12629">
    <property type="entry name" value="DIPHOSPHOINOSITOL POLYPHOSPHATE PHOSPHOHYDROLASE"/>
    <property type="match status" value="1"/>
</dbReference>
<dbReference type="Gene3D" id="3.90.79.10">
    <property type="entry name" value="Nucleoside Triphosphate Pyrophosphohydrolase"/>
    <property type="match status" value="1"/>
</dbReference>
<dbReference type="GO" id="GO:1901911">
    <property type="term" value="P:adenosine 5'-(hexahydrogen pentaphosphate) catabolic process"/>
    <property type="evidence" value="ECO:0007669"/>
    <property type="project" value="TreeGrafter"/>
</dbReference>
<dbReference type="GO" id="GO:0034432">
    <property type="term" value="F:bis(5'-adenosyl)-pentaphosphatase activity"/>
    <property type="evidence" value="ECO:0007669"/>
    <property type="project" value="TreeGrafter"/>
</dbReference>
<dbReference type="GO" id="GO:0034431">
    <property type="term" value="F:bis(5'-adenosyl)-hexaphosphatase activity"/>
    <property type="evidence" value="ECO:0007669"/>
    <property type="project" value="TreeGrafter"/>
</dbReference>
<name>A0A091CWT0_FUKDA</name>
<accession>A0A091CWT0</accession>
<reference evidence="3 4" key="1">
    <citation type="submission" date="2013-11" db="EMBL/GenBank/DDBJ databases">
        <title>The Damaraland mole rat (Fukomys damarensis) genome and evolution of African mole rats.</title>
        <authorList>
            <person name="Gladyshev V.N."/>
            <person name="Fang X."/>
        </authorList>
    </citation>
    <scope>NUCLEOTIDE SEQUENCE [LARGE SCALE GENOMIC DNA]</scope>
    <source>
        <tissue evidence="3">Liver</tissue>
    </source>
</reference>
<dbReference type="EMBL" id="KN123813">
    <property type="protein sequence ID" value="KFO23137.1"/>
    <property type="molecule type" value="Genomic_DNA"/>
</dbReference>
<dbReference type="GO" id="GO:0071543">
    <property type="term" value="P:diphosphoinositol polyphosphate metabolic process"/>
    <property type="evidence" value="ECO:0007669"/>
    <property type="project" value="TreeGrafter"/>
</dbReference>
<evidence type="ECO:0000256" key="2">
    <source>
        <dbReference type="ARBA" id="ARBA00022801"/>
    </source>
</evidence>
<protein>
    <submittedName>
        <fullName evidence="3">Diphosphoinositol polyphosphate phosphohydrolase 1</fullName>
    </submittedName>
</protein>
<dbReference type="Proteomes" id="UP000028990">
    <property type="component" value="Unassembled WGS sequence"/>
</dbReference>
<dbReference type="AlphaFoldDB" id="A0A091CWT0"/>
<keyword evidence="2 3" id="KW-0378">Hydrolase</keyword>
<dbReference type="GO" id="GO:0046872">
    <property type="term" value="F:metal ion binding"/>
    <property type="evidence" value="ECO:0007669"/>
    <property type="project" value="UniProtKB-KW"/>
</dbReference>
<dbReference type="GO" id="GO:0005634">
    <property type="term" value="C:nucleus"/>
    <property type="evidence" value="ECO:0007669"/>
    <property type="project" value="TreeGrafter"/>
</dbReference>
<evidence type="ECO:0000313" key="3">
    <source>
        <dbReference type="EMBL" id="KFO23137.1"/>
    </source>
</evidence>